<name>A0A285UPN7_9BACL</name>
<accession>A0A285UPN7</accession>
<protein>
    <submittedName>
        <fullName evidence="1">Uncharacterized protein</fullName>
    </submittedName>
</protein>
<dbReference type="EMBL" id="OBQC01000017">
    <property type="protein sequence ID" value="SOC43779.1"/>
    <property type="molecule type" value="Genomic_DNA"/>
</dbReference>
<proteinExistence type="predicted"/>
<gene>
    <name evidence="1" type="ORF">SAMN05877842_11744</name>
</gene>
<reference evidence="2" key="1">
    <citation type="submission" date="2017-08" db="EMBL/GenBank/DDBJ databases">
        <authorList>
            <person name="Varghese N."/>
            <person name="Submissions S."/>
        </authorList>
    </citation>
    <scope>NUCLEOTIDE SEQUENCE [LARGE SCALE GENOMIC DNA]</scope>
    <source>
        <strain evidence="2">JC23</strain>
    </source>
</reference>
<dbReference type="Proteomes" id="UP000219252">
    <property type="component" value="Unassembled WGS sequence"/>
</dbReference>
<keyword evidence="2" id="KW-1185">Reference proteome</keyword>
<organism evidence="1 2">
    <name type="scientific">Ureibacillus acetophenoni</name>
    <dbReference type="NCBI Taxonomy" id="614649"/>
    <lineage>
        <taxon>Bacteria</taxon>
        <taxon>Bacillati</taxon>
        <taxon>Bacillota</taxon>
        <taxon>Bacilli</taxon>
        <taxon>Bacillales</taxon>
        <taxon>Caryophanaceae</taxon>
        <taxon>Ureibacillus</taxon>
    </lineage>
</organism>
<dbReference type="Gene3D" id="3.40.630.30">
    <property type="match status" value="1"/>
</dbReference>
<sequence>MQFEGIIRKGMFVKGKHQDLKMYSILREDFN</sequence>
<evidence type="ECO:0000313" key="2">
    <source>
        <dbReference type="Proteomes" id="UP000219252"/>
    </source>
</evidence>
<evidence type="ECO:0000313" key="1">
    <source>
        <dbReference type="EMBL" id="SOC43779.1"/>
    </source>
</evidence>
<dbReference type="AlphaFoldDB" id="A0A285UPN7"/>